<evidence type="ECO:0000313" key="4">
    <source>
        <dbReference type="Proteomes" id="UP000621898"/>
    </source>
</evidence>
<dbReference type="Proteomes" id="UP000621898">
    <property type="component" value="Unassembled WGS sequence"/>
</dbReference>
<feature type="domain" description="Restriction endonuclease type IV Mrr" evidence="2">
    <location>
        <begin position="97"/>
        <end position="206"/>
    </location>
</feature>
<feature type="transmembrane region" description="Helical" evidence="1">
    <location>
        <begin position="59"/>
        <end position="79"/>
    </location>
</feature>
<proteinExistence type="predicted"/>
<evidence type="ECO:0000256" key="1">
    <source>
        <dbReference type="SAM" id="Phobius"/>
    </source>
</evidence>
<dbReference type="InterPro" id="IPR011856">
    <property type="entry name" value="tRNA_endonuc-like_dom_sf"/>
</dbReference>
<dbReference type="Pfam" id="PF04471">
    <property type="entry name" value="Mrr_cat"/>
    <property type="match status" value="1"/>
</dbReference>
<sequence length="320" mass="34885">MAKRKQSGIEQIASMPWQAGVLLGLIGYLAIRYGVGLYVGSHTDPLSAGIAKDARDGMLAPLAWMLLVGCWIGALASFFNRCKRRRLLDSQTGIESLRAMRWSEFEMLTGEAFRRQGYAVEETGLGGADGGIDLILRKNGQTTLVQCKQWQNWQVGVKVVREMYGLLVHHKAASVKIVALGDYTTDAQRFAQGKPIELIHGGELISTVRSLQASKARAAGPLDSPLALSGSMVASLLVIGAFSVTTTTPPPVIPPPAAMQPTAQPMPALTYHPAVTSPPRQQSTIYMNDSQDDAQLRDWKKRNAESMKILEKTTKEMPLR</sequence>
<dbReference type="SUPFAM" id="SSF52980">
    <property type="entry name" value="Restriction endonuclease-like"/>
    <property type="match status" value="1"/>
</dbReference>
<gene>
    <name evidence="3" type="ORF">GCM10008098_05710</name>
</gene>
<keyword evidence="1" id="KW-1133">Transmembrane helix</keyword>
<reference evidence="4" key="1">
    <citation type="journal article" date="2019" name="Int. J. Syst. Evol. Microbiol.">
        <title>The Global Catalogue of Microorganisms (GCM) 10K type strain sequencing project: providing services to taxonomists for standard genome sequencing and annotation.</title>
        <authorList>
            <consortium name="The Broad Institute Genomics Platform"/>
            <consortium name="The Broad Institute Genome Sequencing Center for Infectious Disease"/>
            <person name="Wu L."/>
            <person name="Ma J."/>
        </authorList>
    </citation>
    <scope>NUCLEOTIDE SEQUENCE [LARGE SCALE GENOMIC DNA]</scope>
    <source>
        <strain evidence="4">KCTC 22232</strain>
    </source>
</reference>
<protein>
    <recommendedName>
        <fullName evidence="2">Restriction endonuclease type IV Mrr domain-containing protein</fullName>
    </recommendedName>
</protein>
<name>A0ABQ2ZJS1_9GAMM</name>
<dbReference type="PANTHER" id="PTHR30015">
    <property type="entry name" value="MRR RESTRICTION SYSTEM PROTEIN"/>
    <property type="match status" value="1"/>
</dbReference>
<comment type="caution">
    <text evidence="3">The sequence shown here is derived from an EMBL/GenBank/DDBJ whole genome shotgun (WGS) entry which is preliminary data.</text>
</comment>
<dbReference type="Gene3D" id="3.40.1350.10">
    <property type="match status" value="1"/>
</dbReference>
<organism evidence="3 4">
    <name type="scientific">Rhodanobacter panaciterrae</name>
    <dbReference type="NCBI Taxonomy" id="490572"/>
    <lineage>
        <taxon>Bacteria</taxon>
        <taxon>Pseudomonadati</taxon>
        <taxon>Pseudomonadota</taxon>
        <taxon>Gammaproteobacteria</taxon>
        <taxon>Lysobacterales</taxon>
        <taxon>Rhodanobacteraceae</taxon>
        <taxon>Rhodanobacter</taxon>
    </lineage>
</organism>
<feature type="transmembrane region" description="Helical" evidence="1">
    <location>
        <begin position="21"/>
        <end position="39"/>
    </location>
</feature>
<evidence type="ECO:0000259" key="2">
    <source>
        <dbReference type="Pfam" id="PF04471"/>
    </source>
</evidence>
<accession>A0ABQ2ZJS1</accession>
<dbReference type="PANTHER" id="PTHR30015:SF7">
    <property type="entry name" value="TYPE IV METHYL-DIRECTED RESTRICTION ENZYME ECOKMRR"/>
    <property type="match status" value="1"/>
</dbReference>
<dbReference type="InterPro" id="IPR052906">
    <property type="entry name" value="Type_IV_Methyl-Rstrct_Enzyme"/>
</dbReference>
<dbReference type="InterPro" id="IPR011335">
    <property type="entry name" value="Restrct_endonuc-II-like"/>
</dbReference>
<keyword evidence="4" id="KW-1185">Reference proteome</keyword>
<keyword evidence="1" id="KW-0472">Membrane</keyword>
<keyword evidence="1" id="KW-0812">Transmembrane</keyword>
<evidence type="ECO:0000313" key="3">
    <source>
        <dbReference type="EMBL" id="GGY17059.1"/>
    </source>
</evidence>
<dbReference type="RefSeq" id="WP_189439659.1">
    <property type="nucleotide sequence ID" value="NZ_BMXT01000001.1"/>
</dbReference>
<dbReference type="EMBL" id="BMXT01000001">
    <property type="protein sequence ID" value="GGY17059.1"/>
    <property type="molecule type" value="Genomic_DNA"/>
</dbReference>
<dbReference type="InterPro" id="IPR007560">
    <property type="entry name" value="Restrct_endonuc_IV_Mrr"/>
</dbReference>